<protein>
    <recommendedName>
        <fullName evidence="15 16">Multifunctional fusion protein</fullName>
    </recommendedName>
    <domain>
        <recommendedName>
            <fullName evidence="15">Indole-3-glycerol phosphate synthase</fullName>
            <shortName evidence="15">IGPS</shortName>
            <ecNumber evidence="15">4.1.1.48</ecNumber>
        </recommendedName>
    </domain>
    <domain>
        <recommendedName>
            <fullName evidence="16">N-(5'-phosphoribosyl)anthranilate isomerase</fullName>
            <shortName evidence="16">PRAI</shortName>
            <ecNumber evidence="16">5.3.1.24</ecNumber>
        </recommendedName>
    </domain>
</protein>
<dbReference type="InterPro" id="IPR045186">
    <property type="entry name" value="Indole-3-glycerol_P_synth"/>
</dbReference>
<dbReference type="UniPathway" id="UPA00035">
    <property type="reaction ID" value="UER00042"/>
</dbReference>
<sequence>MSDILQRITNQRRERIQELAQDYPLDSLRLKLEQLPERPVRSLHRQLSRADKGFILECKKASPSKGLIRENFDPLAIAHTYQPYAAAISVLTEPDFFQGSFAYLQAVSRQVQVPVLCKDFIVDPLQIYLARYFGADAILLMLSLLDDAQYRKLANLAEELGLEILTEVSNVEEMQRTHDLNAAIIGINHRDLRDLSIDLTRSQQLAKLAPAGALLVAESGISSNQQVRDIGRHVDGFLVGSHLSAQADIDQACRRLIYGDHKVCGLTRPDDALMAKSAGAIYGGLIFAARSPRFIDIKQAHDIIDAVPALNYVAVITEHSVSGVLALVDELPLHAVQLHGQQSPQFVNELVQKLNGRCQVWYALKVESAVSLPDLPVDRFLLDNGNGGSGQTFDWQHLPANQRNTCMLAGGLSQDNIEAAAQLGVAGLDINSGAEIKAGEKDGATLHAIFSKLSACYRKPTTQEMPL</sequence>
<dbReference type="HAMAP" id="MF_00135">
    <property type="entry name" value="PRAI"/>
    <property type="match status" value="1"/>
</dbReference>
<comment type="similarity">
    <text evidence="16">Belongs to the TrpF family.</text>
</comment>
<dbReference type="InterPro" id="IPR001240">
    <property type="entry name" value="PRAI_dom"/>
</dbReference>
<dbReference type="Gene3D" id="3.20.20.70">
    <property type="entry name" value="Aldolase class I"/>
    <property type="match status" value="2"/>
</dbReference>
<feature type="domain" description="N-(5'phosphoribosyl) anthranilate isomerase (PRAI)" evidence="18">
    <location>
        <begin position="262"/>
        <end position="450"/>
    </location>
</feature>
<dbReference type="InterPro" id="IPR011060">
    <property type="entry name" value="RibuloseP-bd_barrel"/>
</dbReference>
<dbReference type="RefSeq" id="WP_126802954.1">
    <property type="nucleotide sequence ID" value="NZ_PIPL01000001.1"/>
</dbReference>
<evidence type="ECO:0000256" key="8">
    <source>
        <dbReference type="ARBA" id="ARBA00022793"/>
    </source>
</evidence>
<keyword evidence="8 15" id="KW-0210">Decarboxylase</keyword>
<dbReference type="InterPro" id="IPR001468">
    <property type="entry name" value="Indole-3-GlycerolPSynthase_CS"/>
</dbReference>
<evidence type="ECO:0000256" key="1">
    <source>
        <dbReference type="ARBA" id="ARBA00001164"/>
    </source>
</evidence>
<evidence type="ECO:0000259" key="17">
    <source>
        <dbReference type="Pfam" id="PF00218"/>
    </source>
</evidence>
<keyword evidence="11 16" id="KW-0413">Isomerase</keyword>
<evidence type="ECO:0000256" key="3">
    <source>
        <dbReference type="ARBA" id="ARBA00004664"/>
    </source>
</evidence>
<evidence type="ECO:0000256" key="5">
    <source>
        <dbReference type="ARBA" id="ARBA00007902"/>
    </source>
</evidence>
<dbReference type="EMBL" id="PIPL01000001">
    <property type="protein sequence ID" value="RUO26139.1"/>
    <property type="molecule type" value="Genomic_DNA"/>
</dbReference>
<reference evidence="19 20" key="1">
    <citation type="journal article" date="2011" name="Front. Microbiol.">
        <title>Genomic signatures of strain selection and enhancement in Bacillus atrophaeus var. globigii, a historical biowarfare simulant.</title>
        <authorList>
            <person name="Gibbons H.S."/>
            <person name="Broomall S.M."/>
            <person name="McNew L.A."/>
            <person name="Daligault H."/>
            <person name="Chapman C."/>
            <person name="Bruce D."/>
            <person name="Karavis M."/>
            <person name="Krepps M."/>
            <person name="McGregor P.A."/>
            <person name="Hong C."/>
            <person name="Park K.H."/>
            <person name="Akmal A."/>
            <person name="Feldman A."/>
            <person name="Lin J.S."/>
            <person name="Chang W.E."/>
            <person name="Higgs B.W."/>
            <person name="Demirev P."/>
            <person name="Lindquist J."/>
            <person name="Liem A."/>
            <person name="Fochler E."/>
            <person name="Read T.D."/>
            <person name="Tapia R."/>
            <person name="Johnson S."/>
            <person name="Bishop-Lilly K.A."/>
            <person name="Detter C."/>
            <person name="Han C."/>
            <person name="Sozhamannan S."/>
            <person name="Rosenzweig C.N."/>
            <person name="Skowronski E.W."/>
        </authorList>
    </citation>
    <scope>NUCLEOTIDE SEQUENCE [LARGE SCALE GENOMIC DNA]</scope>
    <source>
        <strain evidence="19 20">MLST1</strain>
    </source>
</reference>
<dbReference type="CDD" id="cd00331">
    <property type="entry name" value="IGPS"/>
    <property type="match status" value="1"/>
</dbReference>
<dbReference type="PANTHER" id="PTHR22854">
    <property type="entry name" value="TRYPTOPHAN BIOSYNTHESIS PROTEIN"/>
    <property type="match status" value="1"/>
</dbReference>
<dbReference type="SUPFAM" id="SSF51366">
    <property type="entry name" value="Ribulose-phoshate binding barrel"/>
    <property type="match status" value="2"/>
</dbReference>
<dbReference type="EC" id="5.3.1.24" evidence="16"/>
<evidence type="ECO:0000313" key="20">
    <source>
        <dbReference type="Proteomes" id="UP000288293"/>
    </source>
</evidence>
<comment type="catalytic activity">
    <reaction evidence="1 16">
        <text>N-(5-phospho-beta-D-ribosyl)anthranilate = 1-(2-carboxyphenylamino)-1-deoxy-D-ribulose 5-phosphate</text>
        <dbReference type="Rhea" id="RHEA:21540"/>
        <dbReference type="ChEBI" id="CHEBI:18277"/>
        <dbReference type="ChEBI" id="CHEBI:58613"/>
        <dbReference type="EC" id="5.3.1.24"/>
    </reaction>
</comment>
<dbReference type="GO" id="GO:0000162">
    <property type="term" value="P:L-tryptophan biosynthetic process"/>
    <property type="evidence" value="ECO:0007669"/>
    <property type="project" value="UniProtKB-UniRule"/>
</dbReference>
<evidence type="ECO:0000256" key="13">
    <source>
        <dbReference type="ARBA" id="ARBA00023268"/>
    </source>
</evidence>
<evidence type="ECO:0000256" key="11">
    <source>
        <dbReference type="ARBA" id="ARBA00023235"/>
    </source>
</evidence>
<keyword evidence="9 15" id="KW-0822">Tryptophan biosynthesis</keyword>
<dbReference type="NCBIfam" id="NF006945">
    <property type="entry name" value="PRK09427.1"/>
    <property type="match status" value="1"/>
</dbReference>
<evidence type="ECO:0000313" key="19">
    <source>
        <dbReference type="EMBL" id="RUO26139.1"/>
    </source>
</evidence>
<comment type="function">
    <text evidence="14">Bifunctional enzyme that catalyzes two sequential steps of tryptophan biosynthetic pathway. The first reaction is catalyzed by the isomerase, coded by the TrpF domain; the second reaction is catalyzed by the synthase, coded by the TrpC domain.</text>
</comment>
<dbReference type="Proteomes" id="UP000288293">
    <property type="component" value="Unassembled WGS sequence"/>
</dbReference>
<keyword evidence="13" id="KW-0511">Multifunctional enzyme</keyword>
<keyword evidence="20" id="KW-1185">Reference proteome</keyword>
<dbReference type="InterPro" id="IPR013785">
    <property type="entry name" value="Aldolase_TIM"/>
</dbReference>
<dbReference type="HAMAP" id="MF_00134_B">
    <property type="entry name" value="IGPS_B"/>
    <property type="match status" value="1"/>
</dbReference>
<keyword evidence="7 15" id="KW-0028">Amino-acid biosynthesis</keyword>
<keyword evidence="12 15" id="KW-0456">Lyase</keyword>
<evidence type="ECO:0000259" key="18">
    <source>
        <dbReference type="Pfam" id="PF00697"/>
    </source>
</evidence>
<evidence type="ECO:0000256" key="9">
    <source>
        <dbReference type="ARBA" id="ARBA00022822"/>
    </source>
</evidence>
<dbReference type="AlphaFoldDB" id="A0A432W7Y7"/>
<comment type="similarity">
    <text evidence="15">Belongs to the TrpC family.</text>
</comment>
<dbReference type="GO" id="GO:0004425">
    <property type="term" value="F:indole-3-glycerol-phosphate synthase activity"/>
    <property type="evidence" value="ECO:0007669"/>
    <property type="project" value="UniProtKB-UniRule"/>
</dbReference>
<accession>A0A432W7Y7</accession>
<evidence type="ECO:0000256" key="10">
    <source>
        <dbReference type="ARBA" id="ARBA00023141"/>
    </source>
</evidence>
<evidence type="ECO:0000256" key="16">
    <source>
        <dbReference type="HAMAP-Rule" id="MF_00135"/>
    </source>
</evidence>
<proteinExistence type="inferred from homology"/>
<name>A0A432W7Y7_9GAMM</name>
<comment type="similarity">
    <text evidence="5">In the N-terminal section; belongs to the TrpC family.</text>
</comment>
<dbReference type="Pfam" id="PF00218">
    <property type="entry name" value="IGPS"/>
    <property type="match status" value="1"/>
</dbReference>
<comment type="caution">
    <text evidence="19">The sequence shown here is derived from an EMBL/GenBank/DDBJ whole genome shotgun (WGS) entry which is preliminary data.</text>
</comment>
<keyword evidence="10 15" id="KW-0057">Aromatic amino acid biosynthesis</keyword>
<evidence type="ECO:0000256" key="15">
    <source>
        <dbReference type="HAMAP-Rule" id="MF_00134"/>
    </source>
</evidence>
<dbReference type="PROSITE" id="PS00614">
    <property type="entry name" value="IGPS"/>
    <property type="match status" value="1"/>
</dbReference>
<dbReference type="OrthoDB" id="9804217at2"/>
<dbReference type="GO" id="GO:0004640">
    <property type="term" value="F:phosphoribosylanthranilate isomerase activity"/>
    <property type="evidence" value="ECO:0007669"/>
    <property type="project" value="UniProtKB-UniRule"/>
</dbReference>
<evidence type="ECO:0000256" key="14">
    <source>
        <dbReference type="ARBA" id="ARBA00025592"/>
    </source>
</evidence>
<dbReference type="Pfam" id="PF00697">
    <property type="entry name" value="PRAI"/>
    <property type="match status" value="1"/>
</dbReference>
<dbReference type="FunFam" id="3.20.20.70:FF:000024">
    <property type="entry name" value="Indole-3-glycerol phosphate synthase"/>
    <property type="match status" value="1"/>
</dbReference>
<comment type="similarity">
    <text evidence="6">In the C-terminal section; belongs to the TrpF family.</text>
</comment>
<evidence type="ECO:0000256" key="7">
    <source>
        <dbReference type="ARBA" id="ARBA00022605"/>
    </source>
</evidence>
<evidence type="ECO:0000256" key="12">
    <source>
        <dbReference type="ARBA" id="ARBA00023239"/>
    </source>
</evidence>
<dbReference type="CDD" id="cd00405">
    <property type="entry name" value="PRAI"/>
    <property type="match status" value="1"/>
</dbReference>
<feature type="domain" description="Indole-3-glycerol phosphate synthase" evidence="17">
    <location>
        <begin position="5"/>
        <end position="256"/>
    </location>
</feature>
<comment type="pathway">
    <text evidence="3 16">Amino-acid biosynthesis; L-tryptophan biosynthesis; L-tryptophan from chorismate: step 3/5.</text>
</comment>
<comment type="catalytic activity">
    <reaction evidence="2 15">
        <text>1-(2-carboxyphenylamino)-1-deoxy-D-ribulose 5-phosphate + H(+) = (1S,2R)-1-C-(indol-3-yl)glycerol 3-phosphate + CO2 + H2O</text>
        <dbReference type="Rhea" id="RHEA:23476"/>
        <dbReference type="ChEBI" id="CHEBI:15377"/>
        <dbReference type="ChEBI" id="CHEBI:15378"/>
        <dbReference type="ChEBI" id="CHEBI:16526"/>
        <dbReference type="ChEBI" id="CHEBI:58613"/>
        <dbReference type="ChEBI" id="CHEBI:58866"/>
        <dbReference type="EC" id="4.1.1.48"/>
    </reaction>
</comment>
<evidence type="ECO:0000256" key="4">
    <source>
        <dbReference type="ARBA" id="ARBA00004696"/>
    </source>
</evidence>
<evidence type="ECO:0000256" key="2">
    <source>
        <dbReference type="ARBA" id="ARBA00001633"/>
    </source>
</evidence>
<comment type="pathway">
    <text evidence="4 15">Amino-acid biosynthesis; L-tryptophan biosynthesis; L-tryptophan from chorismate: step 4/5.</text>
</comment>
<dbReference type="EC" id="4.1.1.48" evidence="15"/>
<dbReference type="InterPro" id="IPR013798">
    <property type="entry name" value="Indole-3-glycerol_P_synth_dom"/>
</dbReference>
<organism evidence="19 20">
    <name type="scientific">Aliidiomarina minuta</name>
    <dbReference type="NCBI Taxonomy" id="880057"/>
    <lineage>
        <taxon>Bacteria</taxon>
        <taxon>Pseudomonadati</taxon>
        <taxon>Pseudomonadota</taxon>
        <taxon>Gammaproteobacteria</taxon>
        <taxon>Alteromonadales</taxon>
        <taxon>Idiomarinaceae</taxon>
        <taxon>Aliidiomarina</taxon>
    </lineage>
</organism>
<evidence type="ECO:0000256" key="6">
    <source>
        <dbReference type="ARBA" id="ARBA00009847"/>
    </source>
</evidence>
<dbReference type="PANTHER" id="PTHR22854:SF2">
    <property type="entry name" value="INDOLE-3-GLYCEROL-PHOSPHATE SYNTHASE"/>
    <property type="match status" value="1"/>
</dbReference>
<gene>
    <name evidence="16" type="primary">trpF</name>
    <name evidence="15" type="synonym">trpC</name>
    <name evidence="19" type="ORF">CWE09_05290</name>
</gene>